<protein>
    <submittedName>
        <fullName evidence="1">Uncharacterized protein</fullName>
    </submittedName>
</protein>
<evidence type="ECO:0000313" key="1">
    <source>
        <dbReference type="EnsemblMetazoa" id="AFAF009756-PA"/>
    </source>
</evidence>
<dbReference type="EMBL" id="AXCN02000579">
    <property type="status" value="NOT_ANNOTATED_CDS"/>
    <property type="molecule type" value="Genomic_DNA"/>
</dbReference>
<evidence type="ECO:0000313" key="2">
    <source>
        <dbReference type="Proteomes" id="UP000075886"/>
    </source>
</evidence>
<dbReference type="EnsemblMetazoa" id="AFAF009756-RA">
    <property type="protein sequence ID" value="AFAF009756-PA"/>
    <property type="gene ID" value="AFAF009756"/>
</dbReference>
<organism evidence="1 2">
    <name type="scientific">Anopheles farauti</name>
    <dbReference type="NCBI Taxonomy" id="69004"/>
    <lineage>
        <taxon>Eukaryota</taxon>
        <taxon>Metazoa</taxon>
        <taxon>Ecdysozoa</taxon>
        <taxon>Arthropoda</taxon>
        <taxon>Hexapoda</taxon>
        <taxon>Insecta</taxon>
        <taxon>Pterygota</taxon>
        <taxon>Neoptera</taxon>
        <taxon>Endopterygota</taxon>
        <taxon>Diptera</taxon>
        <taxon>Nematocera</taxon>
        <taxon>Culicoidea</taxon>
        <taxon>Culicidae</taxon>
        <taxon>Anophelinae</taxon>
        <taxon>Anopheles</taxon>
    </lineage>
</organism>
<name>A0A182QGL8_9DIPT</name>
<reference evidence="2" key="1">
    <citation type="submission" date="2014-01" db="EMBL/GenBank/DDBJ databases">
        <title>The Genome Sequence of Anopheles farauti FAR1 (V2).</title>
        <authorList>
            <consortium name="The Broad Institute Genomics Platform"/>
            <person name="Neafsey D.E."/>
            <person name="Besansky N."/>
            <person name="Howell P."/>
            <person name="Walton C."/>
            <person name="Young S.K."/>
            <person name="Zeng Q."/>
            <person name="Gargeya S."/>
            <person name="Fitzgerald M."/>
            <person name="Haas B."/>
            <person name="Abouelleil A."/>
            <person name="Allen A.W."/>
            <person name="Alvarado L."/>
            <person name="Arachchi H.M."/>
            <person name="Berlin A.M."/>
            <person name="Chapman S.B."/>
            <person name="Gainer-Dewar J."/>
            <person name="Goldberg J."/>
            <person name="Griggs A."/>
            <person name="Gujja S."/>
            <person name="Hansen M."/>
            <person name="Howarth C."/>
            <person name="Imamovic A."/>
            <person name="Ireland A."/>
            <person name="Larimer J."/>
            <person name="McCowan C."/>
            <person name="Murphy C."/>
            <person name="Pearson M."/>
            <person name="Poon T.W."/>
            <person name="Priest M."/>
            <person name="Roberts A."/>
            <person name="Saif S."/>
            <person name="Shea T."/>
            <person name="Sisk P."/>
            <person name="Sykes S."/>
            <person name="Wortman J."/>
            <person name="Nusbaum C."/>
            <person name="Birren B."/>
        </authorList>
    </citation>
    <scope>NUCLEOTIDE SEQUENCE [LARGE SCALE GENOMIC DNA]</scope>
    <source>
        <strain evidence="2">FAR1</strain>
    </source>
</reference>
<keyword evidence="2" id="KW-1185">Reference proteome</keyword>
<sequence length="242" mass="27280">MEVPLRTRPVQAVGKVKRDHARLTAVQISSKLSTSGAANSAVPNITCSFLPGSYRRANPKSMILIRLPVFICRMKTAHAFSVSTKSSSMTRSNSSPPWMLRLEDDVEFVLVVERIVQLDQPRMVQAAHDVNLPHHVAPVFLLLVRYDLGRQLQSGRFLATVKHRPERAPAQLRQDLELLFRIDVQLQLHLPERERGGKVYQSDPDHHLRNDAGGDEDEIHVEVRMTLVRFQHVAQLIGVGGE</sequence>
<dbReference type="VEuPathDB" id="VectorBase:AFAF009756"/>
<reference evidence="1" key="2">
    <citation type="submission" date="2020-05" db="UniProtKB">
        <authorList>
            <consortium name="EnsemblMetazoa"/>
        </authorList>
    </citation>
    <scope>IDENTIFICATION</scope>
    <source>
        <strain evidence="1">FAR1</strain>
    </source>
</reference>
<proteinExistence type="predicted"/>
<accession>A0A182QGL8</accession>
<dbReference type="Proteomes" id="UP000075886">
    <property type="component" value="Unassembled WGS sequence"/>
</dbReference>
<dbReference type="AlphaFoldDB" id="A0A182QGL8"/>